<dbReference type="InterPro" id="IPR001584">
    <property type="entry name" value="Integrase_cat-core"/>
</dbReference>
<name>A0ABT7C5A3_9MICO</name>
<evidence type="ECO:0000313" key="4">
    <source>
        <dbReference type="Proteomes" id="UP001170379"/>
    </source>
</evidence>
<reference evidence="3" key="2">
    <citation type="journal article" date="2022" name="Sci. Rep.">
        <title>In silico prediction of the enzymes involved in the degradation of the herbicide molinate by Gulosibacter molinativorax ON4T.</title>
        <authorList>
            <person name="Lopes A.R."/>
            <person name="Bunin E."/>
            <person name="Viana A.T."/>
            <person name="Froufe H."/>
            <person name="Munoz-Merida A."/>
            <person name="Pinho D."/>
            <person name="Figueiredo J."/>
            <person name="Barroso C."/>
            <person name="Vaz-Moreira I."/>
            <person name="Bellanger X."/>
            <person name="Egas C."/>
            <person name="Nunes O.C."/>
        </authorList>
    </citation>
    <scope>NUCLEOTIDE SEQUENCE</scope>
    <source>
        <strain evidence="3">ON4</strain>
    </source>
</reference>
<evidence type="ECO:0000259" key="2">
    <source>
        <dbReference type="PROSITE" id="PS50994"/>
    </source>
</evidence>
<accession>A0ABT7C5A3</accession>
<dbReference type="EMBL" id="PXVD01000002">
    <property type="protein sequence ID" value="MDJ1369944.1"/>
    <property type="molecule type" value="Genomic_DNA"/>
</dbReference>
<dbReference type="RefSeq" id="WP_026935834.1">
    <property type="nucleotide sequence ID" value="NZ_CP028426.1"/>
</dbReference>
<comment type="caution">
    <text evidence="3">The sequence shown here is derived from an EMBL/GenBank/DDBJ whole genome shotgun (WGS) entry which is preliminary data.</text>
</comment>
<proteinExistence type="predicted"/>
<dbReference type="Pfam" id="PF00665">
    <property type="entry name" value="rve"/>
    <property type="match status" value="1"/>
</dbReference>
<dbReference type="PANTHER" id="PTHR46889:SF5">
    <property type="entry name" value="INTEGRASE PROTEIN"/>
    <property type="match status" value="1"/>
</dbReference>
<dbReference type="NCBIfam" id="NF033516">
    <property type="entry name" value="transpos_IS3"/>
    <property type="match status" value="1"/>
</dbReference>
<reference evidence="3" key="1">
    <citation type="submission" date="2018-03" db="EMBL/GenBank/DDBJ databases">
        <authorList>
            <person name="Nunes O.C."/>
            <person name="Lopes A.R."/>
            <person name="Froufe H."/>
            <person name="Munoz-Merida A."/>
            <person name="Barroso C."/>
            <person name="Egas C."/>
        </authorList>
    </citation>
    <scope>NUCLEOTIDE SEQUENCE</scope>
    <source>
        <strain evidence="3">ON4</strain>
    </source>
</reference>
<dbReference type="InterPro" id="IPR036397">
    <property type="entry name" value="RNaseH_sf"/>
</dbReference>
<dbReference type="PROSITE" id="PS50994">
    <property type="entry name" value="INTEGRASE"/>
    <property type="match status" value="1"/>
</dbReference>
<dbReference type="Pfam" id="PF13333">
    <property type="entry name" value="rve_2"/>
    <property type="match status" value="1"/>
</dbReference>
<protein>
    <submittedName>
        <fullName evidence="3">IS3 family transposase</fullName>
    </submittedName>
</protein>
<dbReference type="InterPro" id="IPR012337">
    <property type="entry name" value="RNaseH-like_sf"/>
</dbReference>
<dbReference type="SUPFAM" id="SSF53098">
    <property type="entry name" value="Ribonuclease H-like"/>
    <property type="match status" value="1"/>
</dbReference>
<dbReference type="InterPro" id="IPR050900">
    <property type="entry name" value="Transposase_IS3/IS150/IS904"/>
</dbReference>
<evidence type="ECO:0000256" key="1">
    <source>
        <dbReference type="ARBA" id="ARBA00002286"/>
    </source>
</evidence>
<dbReference type="InterPro" id="IPR025948">
    <property type="entry name" value="HTH-like_dom"/>
</dbReference>
<dbReference type="PANTHER" id="PTHR46889">
    <property type="entry name" value="TRANSPOSASE INSF FOR INSERTION SEQUENCE IS3B-RELATED"/>
    <property type="match status" value="1"/>
</dbReference>
<sequence>MIVRFIDEHRPEYGVEPIVRALQATPARIAASSYYAFKQRPDSARKQRDARLKVNLQRIWEENYSCYGARKLWHAINREPGMEPVARCTVERLMREMGIRGIQRRSKRPATKSADPEACPTVLVEREFTATEPNTLWVAGITYVQTIAGWVYAAFVLDVCTREIVGWQVTNHLRASLAADALHMALAARLRAGESVTGLTHHSDRGVHYRAIRYAETLAENDVVASVGSKGDSYDNAMAEALNSVFKAELIDRQQWSGLIDVMAATSEWVGWYNQRRLHSSIDYLTPNEVHAQHQPMVLAA</sequence>
<dbReference type="Proteomes" id="UP001170379">
    <property type="component" value="Unassembled WGS sequence"/>
</dbReference>
<feature type="domain" description="Integrase catalytic" evidence="2">
    <location>
        <begin position="129"/>
        <end position="295"/>
    </location>
</feature>
<keyword evidence="4" id="KW-1185">Reference proteome</keyword>
<evidence type="ECO:0000313" key="3">
    <source>
        <dbReference type="EMBL" id="MDJ1369944.1"/>
    </source>
</evidence>
<organism evidence="3 4">
    <name type="scientific">Gulosibacter molinativorax</name>
    <dbReference type="NCBI Taxonomy" id="256821"/>
    <lineage>
        <taxon>Bacteria</taxon>
        <taxon>Bacillati</taxon>
        <taxon>Actinomycetota</taxon>
        <taxon>Actinomycetes</taxon>
        <taxon>Micrococcales</taxon>
        <taxon>Microbacteriaceae</taxon>
        <taxon>Gulosibacter</taxon>
    </lineage>
</organism>
<dbReference type="Pfam" id="PF13276">
    <property type="entry name" value="HTH_21"/>
    <property type="match status" value="1"/>
</dbReference>
<comment type="function">
    <text evidence="1">Involved in the transposition of the insertion sequence.</text>
</comment>
<dbReference type="Gene3D" id="3.30.420.10">
    <property type="entry name" value="Ribonuclease H-like superfamily/Ribonuclease H"/>
    <property type="match status" value="1"/>
</dbReference>
<gene>
    <name evidence="3" type="ORF">C7K25_00920</name>
</gene>
<dbReference type="InterPro" id="IPR048020">
    <property type="entry name" value="Transpos_IS3"/>
</dbReference>